<evidence type="ECO:0000313" key="3">
    <source>
        <dbReference type="EMBL" id="MBB5285818.1"/>
    </source>
</evidence>
<comment type="caution">
    <text evidence="3">The sequence shown here is derived from an EMBL/GenBank/DDBJ whole genome shotgun (WGS) entry which is preliminary data.</text>
</comment>
<dbReference type="EMBL" id="JACHGF010000007">
    <property type="protein sequence ID" value="MBB5285818.1"/>
    <property type="molecule type" value="Genomic_DNA"/>
</dbReference>
<keyword evidence="4" id="KW-1185">Reference proteome</keyword>
<keyword evidence="1" id="KW-0472">Membrane</keyword>
<keyword evidence="1" id="KW-1133">Transmembrane helix</keyword>
<feature type="transmembrane region" description="Helical" evidence="1">
    <location>
        <begin position="146"/>
        <end position="168"/>
    </location>
</feature>
<reference evidence="3 4" key="1">
    <citation type="submission" date="2020-08" db="EMBL/GenBank/DDBJ databases">
        <title>Genomic Encyclopedia of Type Strains, Phase IV (KMG-IV): sequencing the most valuable type-strain genomes for metagenomic binning, comparative biology and taxonomic classification.</title>
        <authorList>
            <person name="Goeker M."/>
        </authorList>
    </citation>
    <scope>NUCLEOTIDE SEQUENCE [LARGE SCALE GENOMIC DNA]</scope>
    <source>
        <strain evidence="3 4">DSM 105074</strain>
    </source>
</reference>
<evidence type="ECO:0000313" key="4">
    <source>
        <dbReference type="Proteomes" id="UP000557307"/>
    </source>
</evidence>
<gene>
    <name evidence="3" type="ORF">HNQ92_003978</name>
</gene>
<evidence type="ECO:0000256" key="2">
    <source>
        <dbReference type="SAM" id="SignalP"/>
    </source>
</evidence>
<dbReference type="RefSeq" id="WP_184176355.1">
    <property type="nucleotide sequence ID" value="NZ_JACHGF010000007.1"/>
</dbReference>
<keyword evidence="2" id="KW-0732">Signal</keyword>
<dbReference type="Proteomes" id="UP000557307">
    <property type="component" value="Unassembled WGS sequence"/>
</dbReference>
<feature type="chain" id="PRO_5032277157" description="Outer membrane protein beta-barrel domain-containing protein" evidence="2">
    <location>
        <begin position="20"/>
        <end position="169"/>
    </location>
</feature>
<dbReference type="AlphaFoldDB" id="A0A840U095"/>
<proteinExistence type="predicted"/>
<evidence type="ECO:0008006" key="5">
    <source>
        <dbReference type="Google" id="ProtNLM"/>
    </source>
</evidence>
<name>A0A840U095_9BACT</name>
<sequence length="169" mass="17716">MKSFFFSLAFLALTISSYAQDGGRNKAIYVEGLGSGLLFSVNYDFRFKPQQDGLGMRVGIGGGNLGGFDANVGIVTVPVLANYLVGTRRVAFEAGAGITPIYVKASAADLSTGDVVKADGLSAFGTLNAGLRLQPIRNGVVFRLTYTPIITGSGFLPLFLGVSLGYAFK</sequence>
<accession>A0A840U095</accession>
<keyword evidence="1" id="KW-0812">Transmembrane</keyword>
<protein>
    <recommendedName>
        <fullName evidence="5">Outer membrane protein beta-barrel domain-containing protein</fullName>
    </recommendedName>
</protein>
<feature type="signal peptide" evidence="2">
    <location>
        <begin position="1"/>
        <end position="19"/>
    </location>
</feature>
<organism evidence="3 4">
    <name type="scientific">Rhabdobacter roseus</name>
    <dbReference type="NCBI Taxonomy" id="1655419"/>
    <lineage>
        <taxon>Bacteria</taxon>
        <taxon>Pseudomonadati</taxon>
        <taxon>Bacteroidota</taxon>
        <taxon>Cytophagia</taxon>
        <taxon>Cytophagales</taxon>
        <taxon>Cytophagaceae</taxon>
        <taxon>Rhabdobacter</taxon>
    </lineage>
</organism>
<evidence type="ECO:0000256" key="1">
    <source>
        <dbReference type="SAM" id="Phobius"/>
    </source>
</evidence>